<feature type="chain" id="PRO_5012381885" evidence="1">
    <location>
        <begin position="19"/>
        <end position="126"/>
    </location>
</feature>
<accession>A0A2A4X1R3</accession>
<comment type="caution">
    <text evidence="2">The sequence shown here is derived from an EMBL/GenBank/DDBJ whole genome shotgun (WGS) entry which is preliminary data.</text>
</comment>
<evidence type="ECO:0000256" key="1">
    <source>
        <dbReference type="SAM" id="SignalP"/>
    </source>
</evidence>
<evidence type="ECO:0000313" key="3">
    <source>
        <dbReference type="Proteomes" id="UP000218767"/>
    </source>
</evidence>
<dbReference type="EMBL" id="NVUL01000063">
    <property type="protein sequence ID" value="PCI76019.1"/>
    <property type="molecule type" value="Genomic_DNA"/>
</dbReference>
<gene>
    <name evidence="2" type="ORF">COB20_11525</name>
</gene>
<dbReference type="Proteomes" id="UP000218767">
    <property type="component" value="Unassembled WGS sequence"/>
</dbReference>
<sequence>MNKLVLTLVIFFSISATAREKEVWSCQGTNSTGFSWSADELIEQEFYAENYLLTVDGMNSILRVNGTDEPMECRTVGSFHRCSSFTNLVVLKLTTGRGAYSTVSGVIQKGDGADSIVATVLQCSKF</sequence>
<organism evidence="2 3">
    <name type="scientific">SAR86 cluster bacterium</name>
    <dbReference type="NCBI Taxonomy" id="2030880"/>
    <lineage>
        <taxon>Bacteria</taxon>
        <taxon>Pseudomonadati</taxon>
        <taxon>Pseudomonadota</taxon>
        <taxon>Gammaproteobacteria</taxon>
        <taxon>SAR86 cluster</taxon>
    </lineage>
</organism>
<feature type="signal peptide" evidence="1">
    <location>
        <begin position="1"/>
        <end position="18"/>
    </location>
</feature>
<keyword evidence="1" id="KW-0732">Signal</keyword>
<dbReference type="AlphaFoldDB" id="A0A2A4X1R3"/>
<reference evidence="3" key="1">
    <citation type="submission" date="2017-08" db="EMBL/GenBank/DDBJ databases">
        <title>A dynamic microbial community with high functional redundancy inhabits the cold, oxic subseafloor aquifer.</title>
        <authorList>
            <person name="Tully B.J."/>
            <person name="Wheat C.G."/>
            <person name="Glazer B.T."/>
            <person name="Huber J.A."/>
        </authorList>
    </citation>
    <scope>NUCLEOTIDE SEQUENCE [LARGE SCALE GENOMIC DNA]</scope>
</reference>
<evidence type="ECO:0000313" key="2">
    <source>
        <dbReference type="EMBL" id="PCI76019.1"/>
    </source>
</evidence>
<proteinExistence type="predicted"/>
<name>A0A2A4X1R3_9GAMM</name>
<protein>
    <submittedName>
        <fullName evidence="2">Uncharacterized protein</fullName>
    </submittedName>
</protein>